<organism evidence="5 6">
    <name type="scientific">Sinosporangium siamense</name>
    <dbReference type="NCBI Taxonomy" id="1367973"/>
    <lineage>
        <taxon>Bacteria</taxon>
        <taxon>Bacillati</taxon>
        <taxon>Actinomycetota</taxon>
        <taxon>Actinomycetes</taxon>
        <taxon>Streptosporangiales</taxon>
        <taxon>Streptosporangiaceae</taxon>
        <taxon>Sinosporangium</taxon>
    </lineage>
</organism>
<dbReference type="Gene3D" id="3.40.50.1100">
    <property type="match status" value="2"/>
</dbReference>
<dbReference type="InterPro" id="IPR050147">
    <property type="entry name" value="Ser/Thr_Dehydratase"/>
</dbReference>
<evidence type="ECO:0000259" key="4">
    <source>
        <dbReference type="Pfam" id="PF00291"/>
    </source>
</evidence>
<dbReference type="AlphaFoldDB" id="A0A919RFG2"/>
<proteinExistence type="predicted"/>
<sequence length="328" mass="34322">MINRSDVVTATRRIEGRVRKTPVIAVDLATLPSPTLAKRAATSTPPVVLKLEYLQHTGSFKARGAFNRILAAREAGQLRKTGVVTASGGNAGVAVAHVARSLVTRATVFVPLTAPRIKVDKLLSLGARVHRIGERYQDAYDAAAKHAVDSGALFCHAYDQPEVCAGQGTLAIELERQTEGLDTLLVAVGGGGLMAGVAAALEGRVQVIGVEPVSIPTLAESLAADRPVDVSVSGVCVDSLGATRIGDIAHHVAARAGVRSLLVGDGHIVEARRYLWHHFRIAVEYGAATALAPLLSGHYRPEPGERVAVVLCGANTDPADLVVHPALD</sequence>
<feature type="domain" description="Tryptophan synthase beta chain-like PALP" evidence="4">
    <location>
        <begin position="19"/>
        <end position="313"/>
    </location>
</feature>
<comment type="cofactor">
    <cofactor evidence="1">
        <name>pyridoxal 5'-phosphate</name>
        <dbReference type="ChEBI" id="CHEBI:597326"/>
    </cofactor>
</comment>
<keyword evidence="2" id="KW-0663">Pyridoxal phosphate</keyword>
<dbReference type="Pfam" id="PF00291">
    <property type="entry name" value="PALP"/>
    <property type="match status" value="1"/>
</dbReference>
<dbReference type="PANTHER" id="PTHR48078">
    <property type="entry name" value="THREONINE DEHYDRATASE, MITOCHONDRIAL-RELATED"/>
    <property type="match status" value="1"/>
</dbReference>
<dbReference type="GO" id="GO:0003941">
    <property type="term" value="F:L-serine ammonia-lyase activity"/>
    <property type="evidence" value="ECO:0007669"/>
    <property type="project" value="TreeGrafter"/>
</dbReference>
<evidence type="ECO:0000313" key="5">
    <source>
        <dbReference type="EMBL" id="GII90911.1"/>
    </source>
</evidence>
<name>A0A919RFG2_9ACTN</name>
<dbReference type="InterPro" id="IPR001926">
    <property type="entry name" value="TrpB-like_PALP"/>
</dbReference>
<protein>
    <submittedName>
        <fullName evidence="5">Threonine dehydratase</fullName>
    </submittedName>
</protein>
<dbReference type="GO" id="GO:0004794">
    <property type="term" value="F:threonine deaminase activity"/>
    <property type="evidence" value="ECO:0007669"/>
    <property type="project" value="TreeGrafter"/>
</dbReference>
<dbReference type="Proteomes" id="UP000606172">
    <property type="component" value="Unassembled WGS sequence"/>
</dbReference>
<dbReference type="PROSITE" id="PS00165">
    <property type="entry name" value="DEHYDRATASE_SER_THR"/>
    <property type="match status" value="1"/>
</dbReference>
<accession>A0A919RFG2</accession>
<dbReference type="GO" id="GO:0030170">
    <property type="term" value="F:pyridoxal phosphate binding"/>
    <property type="evidence" value="ECO:0007669"/>
    <property type="project" value="InterPro"/>
</dbReference>
<dbReference type="SUPFAM" id="SSF53686">
    <property type="entry name" value="Tryptophan synthase beta subunit-like PLP-dependent enzymes"/>
    <property type="match status" value="1"/>
</dbReference>
<evidence type="ECO:0000256" key="1">
    <source>
        <dbReference type="ARBA" id="ARBA00001933"/>
    </source>
</evidence>
<dbReference type="PANTHER" id="PTHR48078:SF6">
    <property type="entry name" value="L-THREONINE DEHYDRATASE CATABOLIC TDCB"/>
    <property type="match status" value="1"/>
</dbReference>
<evidence type="ECO:0000256" key="3">
    <source>
        <dbReference type="ARBA" id="ARBA00023239"/>
    </source>
</evidence>
<dbReference type="InterPro" id="IPR000634">
    <property type="entry name" value="Ser/Thr_deHydtase_PyrdxlP-BS"/>
</dbReference>
<reference evidence="5" key="1">
    <citation type="submission" date="2021-01" db="EMBL/GenBank/DDBJ databases">
        <title>Whole genome shotgun sequence of Sinosporangium siamense NBRC 109515.</title>
        <authorList>
            <person name="Komaki H."/>
            <person name="Tamura T."/>
        </authorList>
    </citation>
    <scope>NUCLEOTIDE SEQUENCE</scope>
    <source>
        <strain evidence="5">NBRC 109515</strain>
    </source>
</reference>
<dbReference type="GO" id="GO:0009097">
    <property type="term" value="P:isoleucine biosynthetic process"/>
    <property type="evidence" value="ECO:0007669"/>
    <property type="project" value="TreeGrafter"/>
</dbReference>
<gene>
    <name evidence="5" type="primary">ilvA_2</name>
    <name evidence="5" type="ORF">Ssi02_11420</name>
</gene>
<evidence type="ECO:0000256" key="2">
    <source>
        <dbReference type="ARBA" id="ARBA00022898"/>
    </source>
</evidence>
<keyword evidence="3" id="KW-0456">Lyase</keyword>
<dbReference type="EMBL" id="BOOW01000007">
    <property type="protein sequence ID" value="GII90911.1"/>
    <property type="molecule type" value="Genomic_DNA"/>
</dbReference>
<dbReference type="GO" id="GO:0006567">
    <property type="term" value="P:L-threonine catabolic process"/>
    <property type="evidence" value="ECO:0007669"/>
    <property type="project" value="TreeGrafter"/>
</dbReference>
<dbReference type="NCBIfam" id="NF006094">
    <property type="entry name" value="PRK08246.1"/>
    <property type="match status" value="1"/>
</dbReference>
<evidence type="ECO:0000313" key="6">
    <source>
        <dbReference type="Proteomes" id="UP000606172"/>
    </source>
</evidence>
<keyword evidence="6" id="KW-1185">Reference proteome</keyword>
<dbReference type="RefSeq" id="WP_204021745.1">
    <property type="nucleotide sequence ID" value="NZ_BOOW01000007.1"/>
</dbReference>
<dbReference type="GO" id="GO:0006565">
    <property type="term" value="P:L-serine catabolic process"/>
    <property type="evidence" value="ECO:0007669"/>
    <property type="project" value="TreeGrafter"/>
</dbReference>
<comment type="caution">
    <text evidence="5">The sequence shown here is derived from an EMBL/GenBank/DDBJ whole genome shotgun (WGS) entry which is preliminary data.</text>
</comment>
<dbReference type="InterPro" id="IPR036052">
    <property type="entry name" value="TrpB-like_PALP_sf"/>
</dbReference>
<dbReference type="CDD" id="cd01562">
    <property type="entry name" value="Thr-dehyd"/>
    <property type="match status" value="1"/>
</dbReference>